<gene>
    <name evidence="3" type="ORF">GYMLUDRAFT_247394</name>
</gene>
<accession>A0A0D0BP43</accession>
<dbReference type="AlphaFoldDB" id="A0A0D0BP43"/>
<feature type="region of interest" description="Disordered" evidence="1">
    <location>
        <begin position="43"/>
        <end position="62"/>
    </location>
</feature>
<evidence type="ECO:0000313" key="4">
    <source>
        <dbReference type="Proteomes" id="UP000053593"/>
    </source>
</evidence>
<keyword evidence="4" id="KW-1185">Reference proteome</keyword>
<organism evidence="3 4">
    <name type="scientific">Collybiopsis luxurians FD-317 M1</name>
    <dbReference type="NCBI Taxonomy" id="944289"/>
    <lineage>
        <taxon>Eukaryota</taxon>
        <taxon>Fungi</taxon>
        <taxon>Dikarya</taxon>
        <taxon>Basidiomycota</taxon>
        <taxon>Agaricomycotina</taxon>
        <taxon>Agaricomycetes</taxon>
        <taxon>Agaricomycetidae</taxon>
        <taxon>Agaricales</taxon>
        <taxon>Marasmiineae</taxon>
        <taxon>Omphalotaceae</taxon>
        <taxon>Collybiopsis</taxon>
        <taxon>Collybiopsis luxurians</taxon>
    </lineage>
</organism>
<evidence type="ECO:0000259" key="2">
    <source>
        <dbReference type="Pfam" id="PF01693"/>
    </source>
</evidence>
<sequence>MTIVNNPTIISALQAASAQSNTNCNALLAAITANQAKNPSLNVRLSTSTQGPQPPQASSNTSPNVCPTCVCPHGLSVEAAATMWYAVFIGRATGIFSSLPLVQALTSRMSSNTYHCFGTKIKAEAAYAEADRLGLVHSTN</sequence>
<dbReference type="Proteomes" id="UP000053593">
    <property type="component" value="Unassembled WGS sequence"/>
</dbReference>
<dbReference type="InterPro" id="IPR009027">
    <property type="entry name" value="Ribosomal_bL9/RNase_H1_N"/>
</dbReference>
<dbReference type="Gene3D" id="3.40.970.10">
    <property type="entry name" value="Ribonuclease H1, N-terminal domain"/>
    <property type="match status" value="1"/>
</dbReference>
<dbReference type="SUPFAM" id="SSF55658">
    <property type="entry name" value="L9 N-domain-like"/>
    <property type="match status" value="1"/>
</dbReference>
<evidence type="ECO:0000256" key="1">
    <source>
        <dbReference type="SAM" id="MobiDB-lite"/>
    </source>
</evidence>
<protein>
    <recommendedName>
        <fullName evidence="2">Ribonuclease H1 N-terminal domain-containing protein</fullName>
    </recommendedName>
</protein>
<dbReference type="EMBL" id="KN834794">
    <property type="protein sequence ID" value="KIK56846.1"/>
    <property type="molecule type" value="Genomic_DNA"/>
</dbReference>
<evidence type="ECO:0000313" key="3">
    <source>
        <dbReference type="EMBL" id="KIK56846.1"/>
    </source>
</evidence>
<dbReference type="InterPro" id="IPR037056">
    <property type="entry name" value="RNase_H1_N_sf"/>
</dbReference>
<dbReference type="HOGENOM" id="CLU_1777665_0_0_1"/>
<proteinExistence type="predicted"/>
<dbReference type="Pfam" id="PF01693">
    <property type="entry name" value="Cauli_VI"/>
    <property type="match status" value="1"/>
</dbReference>
<name>A0A0D0BP43_9AGAR</name>
<feature type="domain" description="Ribonuclease H1 N-terminal" evidence="2">
    <location>
        <begin position="84"/>
        <end position="125"/>
    </location>
</feature>
<reference evidence="3 4" key="1">
    <citation type="submission" date="2014-04" db="EMBL/GenBank/DDBJ databases">
        <title>Evolutionary Origins and Diversification of the Mycorrhizal Mutualists.</title>
        <authorList>
            <consortium name="DOE Joint Genome Institute"/>
            <consortium name="Mycorrhizal Genomics Consortium"/>
            <person name="Kohler A."/>
            <person name="Kuo A."/>
            <person name="Nagy L.G."/>
            <person name="Floudas D."/>
            <person name="Copeland A."/>
            <person name="Barry K.W."/>
            <person name="Cichocki N."/>
            <person name="Veneault-Fourrey C."/>
            <person name="LaButti K."/>
            <person name="Lindquist E.A."/>
            <person name="Lipzen A."/>
            <person name="Lundell T."/>
            <person name="Morin E."/>
            <person name="Murat C."/>
            <person name="Riley R."/>
            <person name="Ohm R."/>
            <person name="Sun H."/>
            <person name="Tunlid A."/>
            <person name="Henrissat B."/>
            <person name="Grigoriev I.V."/>
            <person name="Hibbett D.S."/>
            <person name="Martin F."/>
        </authorList>
    </citation>
    <scope>NUCLEOTIDE SEQUENCE [LARGE SCALE GENOMIC DNA]</scope>
    <source>
        <strain evidence="3 4">FD-317 M1</strain>
    </source>
</reference>
<dbReference type="InterPro" id="IPR011320">
    <property type="entry name" value="RNase_H1_N"/>
</dbReference>